<dbReference type="AlphaFoldDB" id="A0A4Y9A8I1"/>
<proteinExistence type="predicted"/>
<organism evidence="2 3">
    <name type="scientific">Lentibacillus salicampi</name>
    <dbReference type="NCBI Taxonomy" id="175306"/>
    <lineage>
        <taxon>Bacteria</taxon>
        <taxon>Bacillati</taxon>
        <taxon>Bacillota</taxon>
        <taxon>Bacilli</taxon>
        <taxon>Bacillales</taxon>
        <taxon>Bacillaceae</taxon>
        <taxon>Lentibacillus</taxon>
    </lineage>
</organism>
<dbReference type="PANTHER" id="PTHR40070:SF1">
    <property type="entry name" value="UPF0478 PROTEIN YTXG"/>
    <property type="match status" value="1"/>
</dbReference>
<evidence type="ECO:0000313" key="2">
    <source>
        <dbReference type="EMBL" id="TFJ91725.1"/>
    </source>
</evidence>
<evidence type="ECO:0000256" key="1">
    <source>
        <dbReference type="SAM" id="Phobius"/>
    </source>
</evidence>
<keyword evidence="1" id="KW-0472">Membrane</keyword>
<dbReference type="EMBL" id="SRHY01000041">
    <property type="protein sequence ID" value="TFJ91725.1"/>
    <property type="molecule type" value="Genomic_DNA"/>
</dbReference>
<protein>
    <submittedName>
        <fullName evidence="2">DUF948 domain-containing protein</fullName>
    </submittedName>
</protein>
<evidence type="ECO:0000313" key="3">
    <source>
        <dbReference type="Proteomes" id="UP000298484"/>
    </source>
</evidence>
<dbReference type="OrthoDB" id="2437843at2"/>
<keyword evidence="1" id="KW-0812">Transmembrane</keyword>
<dbReference type="Proteomes" id="UP000298484">
    <property type="component" value="Unassembled WGS sequence"/>
</dbReference>
<gene>
    <name evidence="2" type="ORF">E4U82_16165</name>
</gene>
<comment type="caution">
    <text evidence="2">The sequence shown here is derived from an EMBL/GenBank/DDBJ whole genome shotgun (WGS) entry which is preliminary data.</text>
</comment>
<keyword evidence="1" id="KW-1133">Transmembrane helix</keyword>
<name>A0A4Y9A8I1_9BACI</name>
<sequence>MNTMRRDRMSLTGIGVVLIGIAFMVMAIYMAWTLNNLANVLRGIEKTVEEMPQQLDDIFRETGEMLNHTNVTISEVNDKLHTLSPLFYMVHDVGEMSRKLTTPLARFSMKKRGKKEKSEE</sequence>
<feature type="transmembrane region" description="Helical" evidence="1">
    <location>
        <begin position="12"/>
        <end position="32"/>
    </location>
</feature>
<keyword evidence="3" id="KW-1185">Reference proteome</keyword>
<dbReference type="PANTHER" id="PTHR40070">
    <property type="entry name" value="UPF0478 PROTEIN YTXG"/>
    <property type="match status" value="1"/>
</dbReference>
<dbReference type="InterPro" id="IPR009293">
    <property type="entry name" value="UPF0478"/>
</dbReference>
<accession>A0A4Y9A8I1</accession>
<reference evidence="2 3" key="1">
    <citation type="submission" date="2019-03" db="EMBL/GenBank/DDBJ databases">
        <title>Genome sequence of Lentibacillus salicampi ATCC BAA-719.</title>
        <authorList>
            <person name="Maclea K.S."/>
            <person name="Simoes Junior M."/>
        </authorList>
    </citation>
    <scope>NUCLEOTIDE SEQUENCE [LARGE SCALE GENOMIC DNA]</scope>
    <source>
        <strain evidence="2 3">ATCC BAA-719</strain>
    </source>
</reference>
<dbReference type="Pfam" id="PF06103">
    <property type="entry name" value="DUF948"/>
    <property type="match status" value="1"/>
</dbReference>